<feature type="transmembrane region" description="Helical" evidence="1">
    <location>
        <begin position="208"/>
        <end position="229"/>
    </location>
</feature>
<keyword evidence="1" id="KW-0472">Membrane</keyword>
<feature type="transmembrane region" description="Helical" evidence="1">
    <location>
        <begin position="90"/>
        <end position="109"/>
    </location>
</feature>
<feature type="domain" description="EamA" evidence="2">
    <location>
        <begin position="148"/>
        <end position="278"/>
    </location>
</feature>
<organism evidence="3 4">
    <name type="scientific">Pseudoduganella namucuonensis</name>
    <dbReference type="NCBI Taxonomy" id="1035707"/>
    <lineage>
        <taxon>Bacteria</taxon>
        <taxon>Pseudomonadati</taxon>
        <taxon>Pseudomonadota</taxon>
        <taxon>Betaproteobacteria</taxon>
        <taxon>Burkholderiales</taxon>
        <taxon>Oxalobacteraceae</taxon>
        <taxon>Telluria group</taxon>
        <taxon>Pseudoduganella</taxon>
    </lineage>
</organism>
<evidence type="ECO:0000256" key="1">
    <source>
        <dbReference type="SAM" id="Phobius"/>
    </source>
</evidence>
<gene>
    <name evidence="3" type="ORF">SAMN05216552_105712</name>
</gene>
<reference evidence="4" key="1">
    <citation type="submission" date="2016-10" db="EMBL/GenBank/DDBJ databases">
        <authorList>
            <person name="Varghese N."/>
            <person name="Submissions S."/>
        </authorList>
    </citation>
    <scope>NUCLEOTIDE SEQUENCE [LARGE SCALE GENOMIC DNA]</scope>
    <source>
        <strain evidence="4">CGMCC 1.11014</strain>
    </source>
</reference>
<dbReference type="PANTHER" id="PTHR22911:SF137">
    <property type="entry name" value="SOLUTE CARRIER FAMILY 35 MEMBER G2-RELATED"/>
    <property type="match status" value="1"/>
</dbReference>
<feature type="transmembrane region" description="Helical" evidence="1">
    <location>
        <begin position="65"/>
        <end position="84"/>
    </location>
</feature>
<protein>
    <submittedName>
        <fullName evidence="3">Threonine/homoserine efflux transporter RhtA</fullName>
    </submittedName>
</protein>
<dbReference type="EMBL" id="FPBO01000057">
    <property type="protein sequence ID" value="SFV16963.1"/>
    <property type="molecule type" value="Genomic_DNA"/>
</dbReference>
<keyword evidence="1" id="KW-1133">Transmembrane helix</keyword>
<dbReference type="PANTHER" id="PTHR22911">
    <property type="entry name" value="ACYL-MALONYL CONDENSING ENZYME-RELATED"/>
    <property type="match status" value="1"/>
</dbReference>
<evidence type="ECO:0000313" key="3">
    <source>
        <dbReference type="EMBL" id="SFV16963.1"/>
    </source>
</evidence>
<dbReference type="RefSeq" id="WP_093561152.1">
    <property type="nucleotide sequence ID" value="NZ_FPBO01000057.1"/>
</dbReference>
<dbReference type="InterPro" id="IPR037185">
    <property type="entry name" value="EmrE-like"/>
</dbReference>
<name>A0A1I7M4Y1_9BURK</name>
<dbReference type="GO" id="GO:0016020">
    <property type="term" value="C:membrane"/>
    <property type="evidence" value="ECO:0007669"/>
    <property type="project" value="InterPro"/>
</dbReference>
<accession>A0A1I7M4Y1</accession>
<feature type="transmembrane region" description="Helical" evidence="1">
    <location>
        <begin position="121"/>
        <end position="140"/>
    </location>
</feature>
<dbReference type="SUPFAM" id="SSF103481">
    <property type="entry name" value="Multidrug resistance efflux transporter EmrE"/>
    <property type="match status" value="2"/>
</dbReference>
<evidence type="ECO:0000313" key="4">
    <source>
        <dbReference type="Proteomes" id="UP000199391"/>
    </source>
</evidence>
<dbReference type="Proteomes" id="UP000199391">
    <property type="component" value="Unassembled WGS sequence"/>
</dbReference>
<evidence type="ECO:0000259" key="2">
    <source>
        <dbReference type="Pfam" id="PF00892"/>
    </source>
</evidence>
<sequence length="285" mass="29987">MSQSSALLKLHFAALLFGSTALFGEYMSASPIMIVFGRTVFAVLALSAVAVLARRAPWHGLSGRDIGRLLFAGVVLTLHWITFFKAVRSGGVALATLGFASFPVFVALLEAAVLRERLKAADVGILLLVTAGMVLITPSFELADSATAGLLWGILSGAIYACIAVFNRYLSTAASGTQSCWWQCLAAALSLAPFGWREAASLPGAEWLLLACLGAVCTGLAYTIFLQALERVKAQTVAIVISMEPVYAIALAWLLFGAAPGLMVLLGGALVIAAVMWSSVRPRHA</sequence>
<keyword evidence="4" id="KW-1185">Reference proteome</keyword>
<feature type="transmembrane region" description="Helical" evidence="1">
    <location>
        <begin position="31"/>
        <end position="53"/>
    </location>
</feature>
<dbReference type="Pfam" id="PF00892">
    <property type="entry name" value="EamA"/>
    <property type="match status" value="2"/>
</dbReference>
<keyword evidence="1" id="KW-0812">Transmembrane</keyword>
<feature type="transmembrane region" description="Helical" evidence="1">
    <location>
        <begin position="146"/>
        <end position="167"/>
    </location>
</feature>
<dbReference type="OrthoDB" id="9150437at2"/>
<dbReference type="STRING" id="1035707.SAMN05216552_105712"/>
<feature type="domain" description="EamA" evidence="2">
    <location>
        <begin position="8"/>
        <end position="137"/>
    </location>
</feature>
<proteinExistence type="predicted"/>
<dbReference type="AlphaFoldDB" id="A0A1I7M4Y1"/>
<dbReference type="InterPro" id="IPR000620">
    <property type="entry name" value="EamA_dom"/>
</dbReference>